<dbReference type="Gene3D" id="3.30.230.10">
    <property type="match status" value="1"/>
</dbReference>
<keyword evidence="3 7" id="KW-0540">Nuclease</keyword>
<dbReference type="EC" id="3.1.26.5" evidence="7 8"/>
<sequence>MLKKSQSLKGKRNFSCVLKSSRPAYFQVLKIWSCPSPSLKTQLKTQFGIMVSKKVSGKAVVRNRLKRQLKAVLHQALKKEGRNLNAKKVVLSFYQTPDLEKSFEIINKDIEQWLKKLS</sequence>
<keyword evidence="4 7" id="KW-0255">Endonuclease</keyword>
<dbReference type="PANTHER" id="PTHR33992">
    <property type="entry name" value="RIBONUCLEASE P PROTEIN COMPONENT"/>
    <property type="match status" value="1"/>
</dbReference>
<dbReference type="Pfam" id="PF00825">
    <property type="entry name" value="Ribonuclease_P"/>
    <property type="match status" value="1"/>
</dbReference>
<dbReference type="PANTHER" id="PTHR33992:SF1">
    <property type="entry name" value="RIBONUCLEASE P PROTEIN COMPONENT"/>
    <property type="match status" value="1"/>
</dbReference>
<comment type="similarity">
    <text evidence="7">Belongs to the RnpA family.</text>
</comment>
<dbReference type="GO" id="GO:0004526">
    <property type="term" value="F:ribonuclease P activity"/>
    <property type="evidence" value="ECO:0007669"/>
    <property type="project" value="UniProtKB-UniRule"/>
</dbReference>
<dbReference type="PROSITE" id="PS00648">
    <property type="entry name" value="RIBONUCLEASE_P"/>
    <property type="match status" value="1"/>
</dbReference>
<evidence type="ECO:0000313" key="9">
    <source>
        <dbReference type="EMBL" id="PIV25335.1"/>
    </source>
</evidence>
<evidence type="ECO:0000256" key="2">
    <source>
        <dbReference type="ARBA" id="ARBA00022694"/>
    </source>
</evidence>
<dbReference type="InterPro" id="IPR020539">
    <property type="entry name" value="RNase_P_CS"/>
</dbReference>
<keyword evidence="2 7" id="KW-0819">tRNA processing</keyword>
<evidence type="ECO:0000256" key="5">
    <source>
        <dbReference type="ARBA" id="ARBA00022801"/>
    </source>
</evidence>
<dbReference type="InterPro" id="IPR000100">
    <property type="entry name" value="RNase_P"/>
</dbReference>
<dbReference type="SUPFAM" id="SSF54211">
    <property type="entry name" value="Ribosomal protein S5 domain 2-like"/>
    <property type="match status" value="1"/>
</dbReference>
<name>A0A2M7CI69_9BACT</name>
<reference evidence="10" key="1">
    <citation type="submission" date="2017-09" db="EMBL/GenBank/DDBJ databases">
        <title>Depth-based differentiation of microbial function through sediment-hosted aquifers and enrichment of novel symbionts in the deep terrestrial subsurface.</title>
        <authorList>
            <person name="Probst A.J."/>
            <person name="Ladd B."/>
            <person name="Jarett J.K."/>
            <person name="Geller-Mcgrath D.E."/>
            <person name="Sieber C.M.K."/>
            <person name="Emerson J.B."/>
            <person name="Anantharaman K."/>
            <person name="Thomas B.C."/>
            <person name="Malmstrom R."/>
            <person name="Stieglmeier M."/>
            <person name="Klingl A."/>
            <person name="Woyke T."/>
            <person name="Ryan C.M."/>
            <person name="Banfield J.F."/>
        </authorList>
    </citation>
    <scope>NUCLEOTIDE SEQUENCE [LARGE SCALE GENOMIC DNA]</scope>
</reference>
<gene>
    <name evidence="7 9" type="primary">rnpA</name>
    <name evidence="9" type="ORF">COS38_02155</name>
</gene>
<comment type="caution">
    <text evidence="9">The sequence shown here is derived from an EMBL/GenBank/DDBJ whole genome shotgun (WGS) entry which is preliminary data.</text>
</comment>
<proteinExistence type="inferred from homology"/>
<organism evidence="9 10">
    <name type="scientific">Candidatus Berkelbacteria bacterium CG03_land_8_20_14_0_80_40_36</name>
    <dbReference type="NCBI Taxonomy" id="1974509"/>
    <lineage>
        <taxon>Bacteria</taxon>
        <taxon>Candidatus Berkelbacteria</taxon>
    </lineage>
</organism>
<dbReference type="InterPro" id="IPR020568">
    <property type="entry name" value="Ribosomal_Su5_D2-typ_SF"/>
</dbReference>
<dbReference type="GO" id="GO:0001682">
    <property type="term" value="P:tRNA 5'-leader removal"/>
    <property type="evidence" value="ECO:0007669"/>
    <property type="project" value="UniProtKB-UniRule"/>
</dbReference>
<dbReference type="GO" id="GO:0000049">
    <property type="term" value="F:tRNA binding"/>
    <property type="evidence" value="ECO:0007669"/>
    <property type="project" value="UniProtKB-UniRule"/>
</dbReference>
<dbReference type="GO" id="GO:0042781">
    <property type="term" value="F:3'-tRNA processing endoribonuclease activity"/>
    <property type="evidence" value="ECO:0007669"/>
    <property type="project" value="TreeGrafter"/>
</dbReference>
<keyword evidence="5 7" id="KW-0378">Hydrolase</keyword>
<dbReference type="GO" id="GO:0030677">
    <property type="term" value="C:ribonuclease P complex"/>
    <property type="evidence" value="ECO:0007669"/>
    <property type="project" value="TreeGrafter"/>
</dbReference>
<dbReference type="InterPro" id="IPR014721">
    <property type="entry name" value="Ribsml_uS5_D2-typ_fold_subgr"/>
</dbReference>
<evidence type="ECO:0000313" key="10">
    <source>
        <dbReference type="Proteomes" id="UP000229966"/>
    </source>
</evidence>
<keyword evidence="6 7" id="KW-0694">RNA-binding</keyword>
<dbReference type="EMBL" id="PEUM01000059">
    <property type="protein sequence ID" value="PIV25335.1"/>
    <property type="molecule type" value="Genomic_DNA"/>
</dbReference>
<evidence type="ECO:0000256" key="8">
    <source>
        <dbReference type="NCBIfam" id="TIGR00188"/>
    </source>
</evidence>
<dbReference type="NCBIfam" id="TIGR00188">
    <property type="entry name" value="rnpA"/>
    <property type="match status" value="1"/>
</dbReference>
<evidence type="ECO:0000256" key="6">
    <source>
        <dbReference type="ARBA" id="ARBA00022884"/>
    </source>
</evidence>
<evidence type="ECO:0000256" key="7">
    <source>
        <dbReference type="HAMAP-Rule" id="MF_00227"/>
    </source>
</evidence>
<dbReference type="AlphaFoldDB" id="A0A2M7CI69"/>
<comment type="function">
    <text evidence="1 7">RNaseP catalyzes the removal of the 5'-leader sequence from pre-tRNA to produce the mature 5'-terminus. It can also cleave other RNA substrates such as 4.5S RNA. The protein component plays an auxiliary but essential role in vivo by binding to the 5'-leader sequence and broadening the substrate specificity of the ribozyme.</text>
</comment>
<evidence type="ECO:0000256" key="3">
    <source>
        <dbReference type="ARBA" id="ARBA00022722"/>
    </source>
</evidence>
<dbReference type="HAMAP" id="MF_00227">
    <property type="entry name" value="RNase_P"/>
    <property type="match status" value="1"/>
</dbReference>
<evidence type="ECO:0000256" key="4">
    <source>
        <dbReference type="ARBA" id="ARBA00022759"/>
    </source>
</evidence>
<dbReference type="Proteomes" id="UP000229966">
    <property type="component" value="Unassembled WGS sequence"/>
</dbReference>
<comment type="catalytic activity">
    <reaction evidence="7">
        <text>Endonucleolytic cleavage of RNA, removing 5'-extranucleotides from tRNA precursor.</text>
        <dbReference type="EC" id="3.1.26.5"/>
    </reaction>
</comment>
<protein>
    <recommendedName>
        <fullName evidence="7 8">Ribonuclease P protein component</fullName>
        <shortName evidence="7">RNase P protein</shortName>
        <shortName evidence="7">RNaseP protein</shortName>
        <ecNumber evidence="7 8">3.1.26.5</ecNumber>
    </recommendedName>
    <alternativeName>
        <fullName evidence="7">Protein C5</fullName>
    </alternativeName>
</protein>
<evidence type="ECO:0000256" key="1">
    <source>
        <dbReference type="ARBA" id="ARBA00002663"/>
    </source>
</evidence>
<accession>A0A2M7CI69</accession>
<comment type="subunit">
    <text evidence="7">Consists of a catalytic RNA component (M1 or rnpB) and a protein subunit.</text>
</comment>